<sequence length="100" mass="11384">MSSSDHRGPSASPSTRPEFTYSRWRHGGWYVHGVRYPNGAIGCVSRNYPDGKWRIVCDPRPFEERPTFRKRDAAAMAEWRLAQTEVREGNGGTPRCCSQP</sequence>
<reference evidence="2 3" key="1">
    <citation type="submission" date="2018-07" db="EMBL/GenBank/DDBJ databases">
        <title>Genomic and Epidemiologic Investigation of an Indolent Hospital Outbreak.</title>
        <authorList>
            <person name="Johnson R.C."/>
            <person name="Deming C."/>
            <person name="Conlan S."/>
            <person name="Zellmer C.J."/>
            <person name="Michelin A.V."/>
            <person name="Lee-Lin S."/>
            <person name="Thomas P.J."/>
            <person name="Park M."/>
            <person name="Weingarten R.A."/>
            <person name="Less J."/>
            <person name="Dekker J.P."/>
            <person name="Frank K.M."/>
            <person name="Musser K.A."/>
            <person name="Mcquiston J.R."/>
            <person name="Henderson D.K."/>
            <person name="Lau A.F."/>
            <person name="Palmore T.N."/>
            <person name="Segre J.A."/>
        </authorList>
    </citation>
    <scope>NUCLEOTIDE SEQUENCE [LARGE SCALE GENOMIC DNA]</scope>
    <source>
        <strain evidence="2 3">SK-NIH.Env6_1116</strain>
    </source>
</reference>
<name>A0A430BRI7_SPHYA</name>
<organism evidence="2 3">
    <name type="scientific">Sphingobium yanoikuyae</name>
    <name type="common">Sphingomonas yanoikuyae</name>
    <dbReference type="NCBI Taxonomy" id="13690"/>
    <lineage>
        <taxon>Bacteria</taxon>
        <taxon>Pseudomonadati</taxon>
        <taxon>Pseudomonadota</taxon>
        <taxon>Alphaproteobacteria</taxon>
        <taxon>Sphingomonadales</taxon>
        <taxon>Sphingomonadaceae</taxon>
        <taxon>Sphingobium</taxon>
    </lineage>
</organism>
<evidence type="ECO:0000256" key="1">
    <source>
        <dbReference type="SAM" id="MobiDB-lite"/>
    </source>
</evidence>
<protein>
    <submittedName>
        <fullName evidence="2">Uncharacterized protein</fullName>
    </submittedName>
</protein>
<evidence type="ECO:0000313" key="3">
    <source>
        <dbReference type="Proteomes" id="UP000287401"/>
    </source>
</evidence>
<dbReference type="EMBL" id="QRAL01000020">
    <property type="protein sequence ID" value="RSU55287.1"/>
    <property type="molecule type" value="Genomic_DNA"/>
</dbReference>
<dbReference type="AlphaFoldDB" id="A0A430BRI7"/>
<comment type="caution">
    <text evidence="2">The sequence shown here is derived from an EMBL/GenBank/DDBJ whole genome shotgun (WGS) entry which is preliminary data.</text>
</comment>
<gene>
    <name evidence="2" type="ORF">DAH51_17200</name>
</gene>
<evidence type="ECO:0000313" key="2">
    <source>
        <dbReference type="EMBL" id="RSU55287.1"/>
    </source>
</evidence>
<proteinExistence type="predicted"/>
<dbReference type="Proteomes" id="UP000287401">
    <property type="component" value="Unassembled WGS sequence"/>
</dbReference>
<accession>A0A430BRI7</accession>
<feature type="region of interest" description="Disordered" evidence="1">
    <location>
        <begin position="1"/>
        <end position="20"/>
    </location>
</feature>
<dbReference type="RefSeq" id="WP_125999098.1">
    <property type="nucleotide sequence ID" value="NZ_QRAL01000020.1"/>
</dbReference>